<evidence type="ECO:0000256" key="6">
    <source>
        <dbReference type="HAMAP-Rule" id="MF_00337"/>
    </source>
</evidence>
<dbReference type="PANTHER" id="PTHR34137:SF1">
    <property type="entry name" value="EXODEOXYRIBONUCLEASE 7 SMALL SUBUNIT"/>
    <property type="match status" value="1"/>
</dbReference>
<dbReference type="EC" id="3.1.11.6" evidence="6"/>
<evidence type="ECO:0000256" key="3">
    <source>
        <dbReference type="ARBA" id="ARBA00022722"/>
    </source>
</evidence>
<keyword evidence="7" id="KW-0175">Coiled coil</keyword>
<keyword evidence="3 6" id="KW-0540">Nuclease</keyword>
<reference evidence="8" key="1">
    <citation type="submission" date="2022-03" db="EMBL/GenBank/DDBJ databases">
        <authorList>
            <person name="Vrbovska V."/>
            <person name="Kovarovic V."/>
            <person name="Botka T."/>
            <person name="Pantucek R."/>
        </authorList>
    </citation>
    <scope>NUCLEOTIDE SEQUENCE</scope>
    <source>
        <strain evidence="8">CCM 2609</strain>
    </source>
</reference>
<evidence type="ECO:0000256" key="4">
    <source>
        <dbReference type="ARBA" id="ARBA00022801"/>
    </source>
</evidence>
<dbReference type="Pfam" id="PF02609">
    <property type="entry name" value="Exonuc_VII_S"/>
    <property type="match status" value="1"/>
</dbReference>
<feature type="coiled-coil region" evidence="7">
    <location>
        <begin position="2"/>
        <end position="60"/>
    </location>
</feature>
<evidence type="ECO:0000256" key="5">
    <source>
        <dbReference type="ARBA" id="ARBA00022839"/>
    </source>
</evidence>
<sequence>MAKTFEEMMQQLEQIVKSLDDDQVSLEKSIELYEQGVKLSQACQLKLSEAEEKIAKLNAAGETDNES</sequence>
<evidence type="ECO:0000256" key="1">
    <source>
        <dbReference type="ARBA" id="ARBA00009998"/>
    </source>
</evidence>
<keyword evidence="2 6" id="KW-0963">Cytoplasm</keyword>
<comment type="subcellular location">
    <subcellularLocation>
        <location evidence="6">Cytoplasm</location>
    </subcellularLocation>
</comment>
<dbReference type="InterPro" id="IPR003761">
    <property type="entry name" value="Exonuc_VII_S"/>
</dbReference>
<evidence type="ECO:0000313" key="8">
    <source>
        <dbReference type="EMBL" id="UOB19709.1"/>
    </source>
</evidence>
<protein>
    <recommendedName>
        <fullName evidence="6">Exodeoxyribonuclease 7 small subunit</fullName>
        <ecNumber evidence="6">3.1.11.6</ecNumber>
    </recommendedName>
    <alternativeName>
        <fullName evidence="6">Exodeoxyribonuclease VII small subunit</fullName>
        <shortName evidence="6">Exonuclease VII small subunit</shortName>
    </alternativeName>
</protein>
<name>A0ABY3ZUP8_9STAP</name>
<comment type="catalytic activity">
    <reaction evidence="6">
        <text>Exonucleolytic cleavage in either 5'- to 3'- or 3'- to 5'-direction to yield nucleoside 5'-phosphates.</text>
        <dbReference type="EC" id="3.1.11.6"/>
    </reaction>
</comment>
<evidence type="ECO:0000313" key="9">
    <source>
        <dbReference type="Proteomes" id="UP000830343"/>
    </source>
</evidence>
<reference evidence="8" key="2">
    <citation type="submission" date="2022-04" db="EMBL/GenBank/DDBJ databases">
        <title>Antimicrobial genetic elements in methicillin-resistant Macrococcus armenti.</title>
        <authorList>
            <person name="Keller J.E."/>
            <person name="Schwendener S."/>
            <person name="Pantucek R."/>
            <person name="Perreten V."/>
        </authorList>
    </citation>
    <scope>NUCLEOTIDE SEQUENCE</scope>
    <source>
        <strain evidence="8">CCM 2609</strain>
    </source>
</reference>
<comment type="similarity">
    <text evidence="1 6">Belongs to the XseB family.</text>
</comment>
<comment type="subunit">
    <text evidence="6">Heterooligomer composed of large and small subunits.</text>
</comment>
<gene>
    <name evidence="6 8" type="primary">xseB</name>
    <name evidence="8" type="ORF">MRZ06_06545</name>
</gene>
<dbReference type="InterPro" id="IPR037004">
    <property type="entry name" value="Exonuc_VII_ssu_sf"/>
</dbReference>
<evidence type="ECO:0000256" key="7">
    <source>
        <dbReference type="SAM" id="Coils"/>
    </source>
</evidence>
<organism evidence="8 9">
    <name type="scientific">Macrococcus armenti</name>
    <dbReference type="NCBI Taxonomy" id="2875764"/>
    <lineage>
        <taxon>Bacteria</taxon>
        <taxon>Bacillati</taxon>
        <taxon>Bacillota</taxon>
        <taxon>Bacilli</taxon>
        <taxon>Bacillales</taxon>
        <taxon>Staphylococcaceae</taxon>
        <taxon>Macrococcus</taxon>
    </lineage>
</organism>
<keyword evidence="9" id="KW-1185">Reference proteome</keyword>
<dbReference type="Gene3D" id="1.10.287.1040">
    <property type="entry name" value="Exonuclease VII, small subunit"/>
    <property type="match status" value="1"/>
</dbReference>
<accession>A0ABY3ZUP8</accession>
<keyword evidence="5 6" id="KW-0269">Exonuclease</keyword>
<dbReference type="NCBIfam" id="TIGR01280">
    <property type="entry name" value="xseB"/>
    <property type="match status" value="1"/>
</dbReference>
<dbReference type="RefSeq" id="WP_243365106.1">
    <property type="nucleotide sequence ID" value="NZ_CP094348.1"/>
</dbReference>
<dbReference type="PANTHER" id="PTHR34137">
    <property type="entry name" value="EXODEOXYRIBONUCLEASE 7 SMALL SUBUNIT"/>
    <property type="match status" value="1"/>
</dbReference>
<dbReference type="PIRSF" id="PIRSF006488">
    <property type="entry name" value="Exonuc_VII_S"/>
    <property type="match status" value="1"/>
</dbReference>
<comment type="function">
    <text evidence="6">Bidirectionally degrades single-stranded DNA into large acid-insoluble oligonucleotides, which are then degraded further into small acid-soluble oligonucleotides.</text>
</comment>
<dbReference type="EMBL" id="CP094348">
    <property type="protein sequence ID" value="UOB19709.1"/>
    <property type="molecule type" value="Genomic_DNA"/>
</dbReference>
<dbReference type="SUPFAM" id="SSF116842">
    <property type="entry name" value="XseB-like"/>
    <property type="match status" value="1"/>
</dbReference>
<dbReference type="HAMAP" id="MF_00337">
    <property type="entry name" value="Exonuc_7_S"/>
    <property type="match status" value="1"/>
</dbReference>
<dbReference type="NCBIfam" id="NF002140">
    <property type="entry name" value="PRK00977.1-4"/>
    <property type="match status" value="1"/>
</dbReference>
<dbReference type="Proteomes" id="UP000830343">
    <property type="component" value="Chromosome"/>
</dbReference>
<keyword evidence="4 6" id="KW-0378">Hydrolase</keyword>
<proteinExistence type="inferred from homology"/>
<evidence type="ECO:0000256" key="2">
    <source>
        <dbReference type="ARBA" id="ARBA00022490"/>
    </source>
</evidence>
<dbReference type="GO" id="GO:0008855">
    <property type="term" value="F:exodeoxyribonuclease VII activity"/>
    <property type="evidence" value="ECO:0007669"/>
    <property type="project" value="UniProtKB-EC"/>
</dbReference>